<keyword evidence="2" id="KW-1185">Reference proteome</keyword>
<organism evidence="1 2">
    <name type="scientific">Thermococcus barophilus (strain DSM 11836 / MP)</name>
    <dbReference type="NCBI Taxonomy" id="391623"/>
    <lineage>
        <taxon>Archaea</taxon>
        <taxon>Methanobacteriati</taxon>
        <taxon>Methanobacteriota</taxon>
        <taxon>Thermococci</taxon>
        <taxon>Thermococcales</taxon>
        <taxon>Thermococcaceae</taxon>
        <taxon>Thermococcus</taxon>
    </lineage>
</organism>
<evidence type="ECO:0000313" key="2">
    <source>
        <dbReference type="Proteomes" id="UP000007478"/>
    </source>
</evidence>
<protein>
    <submittedName>
        <fullName evidence="1">Uncharacterized protein</fullName>
    </submittedName>
</protein>
<proteinExistence type="predicted"/>
<dbReference type="PATRIC" id="fig|391623.17.peg.1499"/>
<dbReference type="KEGG" id="tba:TERMP_01499"/>
<name>F0LIE4_THEBM</name>
<accession>F0LIE4</accession>
<dbReference type="EMBL" id="CP002372">
    <property type="protein sequence ID" value="ADT84474.1"/>
    <property type="molecule type" value="Genomic_DNA"/>
</dbReference>
<dbReference type="HOGENOM" id="CLU_2629904_0_0_2"/>
<gene>
    <name evidence="1" type="ordered locus">TERMP_01499</name>
</gene>
<dbReference type="AlphaFoldDB" id="F0LIE4"/>
<sequence length="77" mass="9397">MHFTPSIVLRGVDYVKSIHWKFWNYLKASINKFVYIRPLIFTNFLLRIFCLKRAVLYLHCEFGTFQNSFKSNKRNIY</sequence>
<dbReference type="Proteomes" id="UP000007478">
    <property type="component" value="Chromosome"/>
</dbReference>
<evidence type="ECO:0000313" key="1">
    <source>
        <dbReference type="EMBL" id="ADT84474.1"/>
    </source>
</evidence>
<reference evidence="1 2" key="1">
    <citation type="journal article" date="2011" name="J. Bacteriol.">
        <title>Complete genome sequence of the hyperthermophilic, piezophilic, heterotrophic, and carboxydotrophic archaeon Thermococcus barophilus MP.</title>
        <authorList>
            <person name="Vannier P."/>
            <person name="Marteinsson V.T."/>
            <person name="Fridjonsson O.H."/>
            <person name="Oger P."/>
            <person name="Jebbar M."/>
        </authorList>
    </citation>
    <scope>NUCLEOTIDE SEQUENCE [LARGE SCALE GENOMIC DNA]</scope>
    <source>
        <strain evidence="2">DSM 11836 / MP</strain>
    </source>
</reference>